<dbReference type="SUPFAM" id="SSF52540">
    <property type="entry name" value="P-loop containing nucleoside triphosphate hydrolases"/>
    <property type="match status" value="1"/>
</dbReference>
<accession>A0A345UHL8</accession>
<dbReference type="RefSeq" id="WP_114983288.1">
    <property type="nucleotide sequence ID" value="NZ_CP027806.1"/>
</dbReference>
<evidence type="ECO:0000259" key="1">
    <source>
        <dbReference type="Pfam" id="PF13304"/>
    </source>
</evidence>
<dbReference type="Proteomes" id="UP000254808">
    <property type="component" value="Chromosome"/>
</dbReference>
<dbReference type="InterPro" id="IPR003959">
    <property type="entry name" value="ATPase_AAA_core"/>
</dbReference>
<evidence type="ECO:0000313" key="2">
    <source>
        <dbReference type="EMBL" id="AXI99969.1"/>
    </source>
</evidence>
<keyword evidence="2" id="KW-0067">ATP-binding</keyword>
<dbReference type="GO" id="GO:0016887">
    <property type="term" value="F:ATP hydrolysis activity"/>
    <property type="evidence" value="ECO:0007669"/>
    <property type="project" value="InterPro"/>
</dbReference>
<gene>
    <name evidence="2" type="ORF">CYPRO_0686</name>
</gene>
<dbReference type="Pfam" id="PF13304">
    <property type="entry name" value="AAA_21"/>
    <property type="match status" value="1"/>
</dbReference>
<dbReference type="PANTHER" id="PTHR43581:SF2">
    <property type="entry name" value="EXCINUCLEASE ATPASE SUBUNIT"/>
    <property type="match status" value="1"/>
</dbReference>
<dbReference type="KEGG" id="cprv:CYPRO_0686"/>
<dbReference type="PANTHER" id="PTHR43581">
    <property type="entry name" value="ATP/GTP PHOSPHATASE"/>
    <property type="match status" value="1"/>
</dbReference>
<organism evidence="2 3">
    <name type="scientific">Cyclonatronum proteinivorum</name>
    <dbReference type="NCBI Taxonomy" id="1457365"/>
    <lineage>
        <taxon>Bacteria</taxon>
        <taxon>Pseudomonadati</taxon>
        <taxon>Balneolota</taxon>
        <taxon>Balneolia</taxon>
        <taxon>Balneolales</taxon>
        <taxon>Cyclonatronaceae</taxon>
        <taxon>Cyclonatronum</taxon>
    </lineage>
</organism>
<dbReference type="OrthoDB" id="9805802at2"/>
<dbReference type="InterPro" id="IPR051396">
    <property type="entry name" value="Bact_Antivir_Def_Nuclease"/>
</dbReference>
<keyword evidence="3" id="KW-1185">Reference proteome</keyword>
<name>A0A345UHL8_9BACT</name>
<sequence length="425" mass="48166">MKIKQATIRNFKGIQELSLNLNDQLNIFIGDNGSGKTAVLEALLIAAGSLFIGVRDVSTKGIANDEIAYRNEEYQFPVEIIAEGVVNNASIQWSRERNTRKGSTTKKNASAISMMGKRLDVAIRKGEKVKLPLISYFSTGRLFLIAQDRQRKDKASAKPKEIGSRLRGYREAFDAKSNFRRFTEWFRLKEMSQIQRNEQDLTLNLIKTAITEALPGCRKIIYDLDPDTGRGLTLEFEDGRVLPFNYLSDGYRSFLAMIADIAHRCVLLNPYLGEEALKETQGIIFIDELDLHLHPAWQKIIVTSLLQTFPKIQFIATTHSPFLIQETDLGQLFILENCKLKNVKGASELSIEDIAEFIQGVEMPQWSTKKTELFEMAKDVYRDLDAGKVLSETDAMKLAERIRPFSQNPAFDAFIEQEKLKNAGK</sequence>
<keyword evidence="2" id="KW-0547">Nucleotide-binding</keyword>
<dbReference type="AlphaFoldDB" id="A0A345UHL8"/>
<dbReference type="InterPro" id="IPR027417">
    <property type="entry name" value="P-loop_NTPase"/>
</dbReference>
<protein>
    <submittedName>
        <fullName evidence="2">Putative ATP-binding protein involved in virulence</fullName>
    </submittedName>
</protein>
<dbReference type="Gene3D" id="3.40.50.300">
    <property type="entry name" value="P-loop containing nucleotide triphosphate hydrolases"/>
    <property type="match status" value="1"/>
</dbReference>
<proteinExistence type="predicted"/>
<dbReference type="GO" id="GO:0005524">
    <property type="term" value="F:ATP binding"/>
    <property type="evidence" value="ECO:0007669"/>
    <property type="project" value="UniProtKB-KW"/>
</dbReference>
<dbReference type="EMBL" id="CP027806">
    <property type="protein sequence ID" value="AXI99969.1"/>
    <property type="molecule type" value="Genomic_DNA"/>
</dbReference>
<reference evidence="2 3" key="1">
    <citation type="submission" date="2018-03" db="EMBL/GenBank/DDBJ databases">
        <title>Phenotypic and genomic properties of Cyclonatronum proteinivorum gen. nov., sp. nov., a haloalkaliphilic bacteroidete from soda lakes possessing Na+-translocating rhodopsin.</title>
        <authorList>
            <person name="Toshchakov S.V."/>
            <person name="Korzhenkov A."/>
            <person name="Samarov N.I."/>
            <person name="Kublanov I.V."/>
            <person name="Muntyan M.S."/>
            <person name="Sorokin D.Y."/>
        </authorList>
    </citation>
    <scope>NUCLEOTIDE SEQUENCE [LARGE SCALE GENOMIC DNA]</scope>
    <source>
        <strain evidence="2 3">Omega</strain>
    </source>
</reference>
<feature type="domain" description="ATPase AAA-type core" evidence="1">
    <location>
        <begin position="25"/>
        <end position="324"/>
    </location>
</feature>
<evidence type="ECO:0000313" key="3">
    <source>
        <dbReference type="Proteomes" id="UP000254808"/>
    </source>
</evidence>